<dbReference type="AlphaFoldDB" id="A0A0L0HMQ2"/>
<dbReference type="InterPro" id="IPR050606">
    <property type="entry name" value="Calponin-like"/>
</dbReference>
<dbReference type="Pfam" id="PF00402">
    <property type="entry name" value="Calponin"/>
    <property type="match status" value="1"/>
</dbReference>
<evidence type="ECO:0000313" key="8">
    <source>
        <dbReference type="Proteomes" id="UP000053201"/>
    </source>
</evidence>
<dbReference type="GO" id="GO:0005516">
    <property type="term" value="F:calmodulin binding"/>
    <property type="evidence" value="ECO:0007669"/>
    <property type="project" value="UniProtKB-KW"/>
</dbReference>
<dbReference type="RefSeq" id="XP_016610239.1">
    <property type="nucleotide sequence ID" value="XM_016750971.1"/>
</dbReference>
<dbReference type="GO" id="GO:0007015">
    <property type="term" value="P:actin filament organization"/>
    <property type="evidence" value="ECO:0007669"/>
    <property type="project" value="TreeGrafter"/>
</dbReference>
<dbReference type="InParanoid" id="A0A0L0HMQ2"/>
<evidence type="ECO:0000256" key="4">
    <source>
        <dbReference type="ARBA" id="ARBA00023203"/>
    </source>
</evidence>
<dbReference type="Pfam" id="PF00307">
    <property type="entry name" value="CH"/>
    <property type="match status" value="1"/>
</dbReference>
<feature type="domain" description="Calponin-homology (CH)" evidence="6">
    <location>
        <begin position="23"/>
        <end position="128"/>
    </location>
</feature>
<evidence type="ECO:0000259" key="6">
    <source>
        <dbReference type="PROSITE" id="PS50021"/>
    </source>
</evidence>
<dbReference type="SMART" id="SM00033">
    <property type="entry name" value="CH"/>
    <property type="match status" value="1"/>
</dbReference>
<dbReference type="SUPFAM" id="SSF47576">
    <property type="entry name" value="Calponin-homology domain, CH-domain"/>
    <property type="match status" value="1"/>
</dbReference>
<dbReference type="PRINTS" id="PR00888">
    <property type="entry name" value="SM22CALPONIN"/>
</dbReference>
<dbReference type="PANTHER" id="PTHR47385">
    <property type="entry name" value="CALPONIN"/>
    <property type="match status" value="1"/>
</dbReference>
<dbReference type="GO" id="GO:0031032">
    <property type="term" value="P:actomyosin structure organization"/>
    <property type="evidence" value="ECO:0007669"/>
    <property type="project" value="InterPro"/>
</dbReference>
<organism evidence="7 8">
    <name type="scientific">Spizellomyces punctatus (strain DAOM BR117)</name>
    <dbReference type="NCBI Taxonomy" id="645134"/>
    <lineage>
        <taxon>Eukaryota</taxon>
        <taxon>Fungi</taxon>
        <taxon>Fungi incertae sedis</taxon>
        <taxon>Chytridiomycota</taxon>
        <taxon>Chytridiomycota incertae sedis</taxon>
        <taxon>Chytridiomycetes</taxon>
        <taxon>Spizellomycetales</taxon>
        <taxon>Spizellomycetaceae</taxon>
        <taxon>Spizellomyces</taxon>
    </lineage>
</organism>
<dbReference type="InterPro" id="IPR001997">
    <property type="entry name" value="Calponin/LIMCH1"/>
</dbReference>
<evidence type="ECO:0000313" key="7">
    <source>
        <dbReference type="EMBL" id="KND02200.1"/>
    </source>
</evidence>
<dbReference type="PRINTS" id="PR00889">
    <property type="entry name" value="CALPONIN"/>
</dbReference>
<keyword evidence="3" id="KW-0112">Calmodulin-binding</keyword>
<accession>A0A0L0HMQ2</accession>
<dbReference type="PROSITE" id="PS50021">
    <property type="entry name" value="CH"/>
    <property type="match status" value="1"/>
</dbReference>
<proteinExistence type="inferred from homology"/>
<dbReference type="eggNOG" id="KOG2046">
    <property type="taxonomic scope" value="Eukaryota"/>
</dbReference>
<dbReference type="Gene3D" id="1.10.418.10">
    <property type="entry name" value="Calponin-like domain"/>
    <property type="match status" value="1"/>
</dbReference>
<dbReference type="OrthoDB" id="21595at2759"/>
<keyword evidence="8" id="KW-1185">Reference proteome</keyword>
<sequence>MSEVPIYGLDKELAAKAAAKYDPAREAEARAWVEEVTGEKCQGETLQDGLRDGVLLCKLINVLLPDKPLKFTTSRMPFKQMENINHFLGALTTYFQVPASDQFQTIDLYENKNPNQVVDTLFALSRHAHKLGYLPNGPTLGPKLAEKRELSFSDEQLAQGKSIIGLQMGFAGGASQSGMGAYGGRRQVVDPSVGTGDVAGTSQQMGFSGGANASGIVYGGRREIGGADPGRRPVDQ</sequence>
<gene>
    <name evidence="7" type="ORF">SPPG_02686</name>
</gene>
<dbReference type="InterPro" id="IPR036872">
    <property type="entry name" value="CH_dom_sf"/>
</dbReference>
<dbReference type="STRING" id="645134.A0A0L0HMQ2"/>
<evidence type="ECO:0000256" key="3">
    <source>
        <dbReference type="ARBA" id="ARBA00022860"/>
    </source>
</evidence>
<evidence type="ECO:0000256" key="2">
    <source>
        <dbReference type="ARBA" id="ARBA00022737"/>
    </source>
</evidence>
<protein>
    <recommendedName>
        <fullName evidence="6">Calponin-homology (CH) domain-containing protein</fullName>
    </recommendedName>
</protein>
<dbReference type="OMA" id="WIKTITG"/>
<dbReference type="PANTHER" id="PTHR47385:SF14">
    <property type="entry name" value="TRANSGELIN"/>
    <property type="match status" value="1"/>
</dbReference>
<dbReference type="VEuPathDB" id="FungiDB:SPPG_02686"/>
<dbReference type="InterPro" id="IPR001715">
    <property type="entry name" value="CH_dom"/>
</dbReference>
<comment type="similarity">
    <text evidence="1">Belongs to the calponin family.</text>
</comment>
<name>A0A0L0HMQ2_SPIPD</name>
<reference evidence="7 8" key="1">
    <citation type="submission" date="2009-08" db="EMBL/GenBank/DDBJ databases">
        <title>The Genome Sequence of Spizellomyces punctatus strain DAOM BR117.</title>
        <authorList>
            <consortium name="The Broad Institute Genome Sequencing Platform"/>
            <person name="Russ C."/>
            <person name="Cuomo C."/>
            <person name="Shea T."/>
            <person name="Young S.K."/>
            <person name="Zeng Q."/>
            <person name="Koehrsen M."/>
            <person name="Haas B."/>
            <person name="Borodovsky M."/>
            <person name="Guigo R."/>
            <person name="Alvarado L."/>
            <person name="Berlin A."/>
            <person name="Bochicchio J."/>
            <person name="Borenstein D."/>
            <person name="Chapman S."/>
            <person name="Chen Z."/>
            <person name="Engels R."/>
            <person name="Freedman E."/>
            <person name="Gellesch M."/>
            <person name="Goldberg J."/>
            <person name="Griggs A."/>
            <person name="Gujja S."/>
            <person name="Heiman D."/>
            <person name="Hepburn T."/>
            <person name="Howarth C."/>
            <person name="Jen D."/>
            <person name="Larson L."/>
            <person name="Lewis B."/>
            <person name="Mehta T."/>
            <person name="Park D."/>
            <person name="Pearson M."/>
            <person name="Roberts A."/>
            <person name="Saif S."/>
            <person name="Shenoy N."/>
            <person name="Sisk P."/>
            <person name="Stolte C."/>
            <person name="Sykes S."/>
            <person name="Thomson T."/>
            <person name="Walk T."/>
            <person name="White J."/>
            <person name="Yandava C."/>
            <person name="Burger G."/>
            <person name="Gray M.W."/>
            <person name="Holland P.W.H."/>
            <person name="King N."/>
            <person name="Lang F.B.F."/>
            <person name="Roger A.J."/>
            <person name="Ruiz-Trillo I."/>
            <person name="Lander E."/>
            <person name="Nusbaum C."/>
        </authorList>
    </citation>
    <scope>NUCLEOTIDE SEQUENCE [LARGE SCALE GENOMIC DNA]</scope>
    <source>
        <strain evidence="7 8">DAOM BR117</strain>
    </source>
</reference>
<keyword evidence="4" id="KW-0009">Actin-binding</keyword>
<dbReference type="EMBL" id="KQ257453">
    <property type="protein sequence ID" value="KND02200.1"/>
    <property type="molecule type" value="Genomic_DNA"/>
</dbReference>
<comment type="function">
    <text evidence="5">Thin filament-associated protein that is implicated in the regulation and modulation of smooth muscle contraction. It is capable of binding to actin, calmodulin and tropomyosin. The interaction of calponin with actin inhibits the actomyosin Mg-ATPase activity.</text>
</comment>
<dbReference type="GO" id="GO:0051015">
    <property type="term" value="F:actin filament binding"/>
    <property type="evidence" value="ECO:0007669"/>
    <property type="project" value="TreeGrafter"/>
</dbReference>
<dbReference type="PROSITE" id="PS51122">
    <property type="entry name" value="CALPONIN_2"/>
    <property type="match status" value="1"/>
</dbReference>
<dbReference type="InterPro" id="IPR003096">
    <property type="entry name" value="SM22_calponin"/>
</dbReference>
<dbReference type="Proteomes" id="UP000053201">
    <property type="component" value="Unassembled WGS sequence"/>
</dbReference>
<evidence type="ECO:0000256" key="1">
    <source>
        <dbReference type="ARBA" id="ARBA00009631"/>
    </source>
</evidence>
<keyword evidence="2" id="KW-0677">Repeat</keyword>
<dbReference type="GO" id="GO:0015629">
    <property type="term" value="C:actin cytoskeleton"/>
    <property type="evidence" value="ECO:0007669"/>
    <property type="project" value="TreeGrafter"/>
</dbReference>
<evidence type="ECO:0000256" key="5">
    <source>
        <dbReference type="ARBA" id="ARBA00025109"/>
    </source>
</evidence>
<dbReference type="FunCoup" id="A0A0L0HMQ2">
    <property type="interactions" value="17"/>
</dbReference>
<dbReference type="GeneID" id="27686255"/>
<dbReference type="InterPro" id="IPR000557">
    <property type="entry name" value="Calponin_repeat"/>
</dbReference>